<evidence type="ECO:0000256" key="2">
    <source>
        <dbReference type="ARBA" id="ARBA00022450"/>
    </source>
</evidence>
<dbReference type="InterPro" id="IPR009081">
    <property type="entry name" value="PP-bd_ACP"/>
</dbReference>
<dbReference type="Gene3D" id="3.30.559.10">
    <property type="entry name" value="Chloramphenicol acetyltransferase-like domain"/>
    <property type="match status" value="2"/>
</dbReference>
<dbReference type="InterPro" id="IPR006162">
    <property type="entry name" value="Ppantetheine_attach_site"/>
</dbReference>
<dbReference type="InterPro" id="IPR023213">
    <property type="entry name" value="CAT-like_dom_sf"/>
</dbReference>
<dbReference type="Gene3D" id="2.30.38.10">
    <property type="entry name" value="Luciferase, Domain 3"/>
    <property type="match status" value="1"/>
</dbReference>
<dbReference type="SUPFAM" id="SSF52777">
    <property type="entry name" value="CoA-dependent acyltransferases"/>
    <property type="match status" value="4"/>
</dbReference>
<evidence type="ECO:0000313" key="5">
    <source>
        <dbReference type="EMBL" id="MDN4011783.1"/>
    </source>
</evidence>
<dbReference type="RefSeq" id="WP_214591055.1">
    <property type="nucleotide sequence ID" value="NZ_JAUHGV010000004.1"/>
</dbReference>
<dbReference type="InterPro" id="IPR045851">
    <property type="entry name" value="AMP-bd_C_sf"/>
</dbReference>
<comment type="cofactor">
    <cofactor evidence="1">
        <name>pantetheine 4'-phosphate</name>
        <dbReference type="ChEBI" id="CHEBI:47942"/>
    </cofactor>
</comment>
<organism evidence="5 6">
    <name type="scientific">Chryseobacterium gambrini</name>
    <dbReference type="NCBI Taxonomy" id="373672"/>
    <lineage>
        <taxon>Bacteria</taxon>
        <taxon>Pseudomonadati</taxon>
        <taxon>Bacteroidota</taxon>
        <taxon>Flavobacteriia</taxon>
        <taxon>Flavobacteriales</taxon>
        <taxon>Weeksellaceae</taxon>
        <taxon>Chryseobacterium group</taxon>
        <taxon>Chryseobacterium</taxon>
    </lineage>
</organism>
<name>A0AAJ1R525_9FLAO</name>
<dbReference type="GO" id="GO:0031177">
    <property type="term" value="F:phosphopantetheine binding"/>
    <property type="evidence" value="ECO:0007669"/>
    <property type="project" value="TreeGrafter"/>
</dbReference>
<dbReference type="Pfam" id="PF00668">
    <property type="entry name" value="Condensation"/>
    <property type="match status" value="2"/>
</dbReference>
<dbReference type="Gene3D" id="3.40.50.980">
    <property type="match status" value="2"/>
</dbReference>
<dbReference type="GO" id="GO:0005737">
    <property type="term" value="C:cytoplasm"/>
    <property type="evidence" value="ECO:0007669"/>
    <property type="project" value="TreeGrafter"/>
</dbReference>
<dbReference type="InterPro" id="IPR010071">
    <property type="entry name" value="AA_adenyl_dom"/>
</dbReference>
<evidence type="ECO:0000256" key="1">
    <source>
        <dbReference type="ARBA" id="ARBA00001957"/>
    </source>
</evidence>
<comment type="caution">
    <text evidence="5">The sequence shown here is derived from an EMBL/GenBank/DDBJ whole genome shotgun (WGS) entry which is preliminary data.</text>
</comment>
<evidence type="ECO:0000259" key="4">
    <source>
        <dbReference type="PROSITE" id="PS50075"/>
    </source>
</evidence>
<dbReference type="FunFam" id="3.40.50.980:FF:000001">
    <property type="entry name" value="Non-ribosomal peptide synthetase"/>
    <property type="match status" value="1"/>
</dbReference>
<dbReference type="PROSITE" id="PS50075">
    <property type="entry name" value="CARRIER"/>
    <property type="match status" value="1"/>
</dbReference>
<dbReference type="Pfam" id="PF00550">
    <property type="entry name" value="PP-binding"/>
    <property type="match status" value="1"/>
</dbReference>
<dbReference type="InterPro" id="IPR020845">
    <property type="entry name" value="AMP-binding_CS"/>
</dbReference>
<dbReference type="PANTHER" id="PTHR45527">
    <property type="entry name" value="NONRIBOSOMAL PEPTIDE SYNTHETASE"/>
    <property type="match status" value="1"/>
</dbReference>
<dbReference type="InterPro" id="IPR001242">
    <property type="entry name" value="Condensation_dom"/>
</dbReference>
<dbReference type="Gene3D" id="3.30.300.30">
    <property type="match status" value="1"/>
</dbReference>
<keyword evidence="3" id="KW-0597">Phosphoprotein</keyword>
<protein>
    <submittedName>
        <fullName evidence="5">Non-ribosomal peptide synthetase</fullName>
    </submittedName>
</protein>
<dbReference type="GO" id="GO:0044550">
    <property type="term" value="P:secondary metabolite biosynthetic process"/>
    <property type="evidence" value="ECO:0007669"/>
    <property type="project" value="TreeGrafter"/>
</dbReference>
<dbReference type="PANTHER" id="PTHR45527:SF1">
    <property type="entry name" value="FATTY ACID SYNTHASE"/>
    <property type="match status" value="1"/>
</dbReference>
<reference evidence="5" key="1">
    <citation type="submission" date="2023-06" db="EMBL/GenBank/DDBJ databases">
        <title>Two Chryseobacterium gambrini strains from China.</title>
        <authorList>
            <person name="Zeng J."/>
            <person name="Wu Y."/>
        </authorList>
    </citation>
    <scope>NUCLEOTIDE SEQUENCE</scope>
    <source>
        <strain evidence="5">SQ219</strain>
    </source>
</reference>
<dbReference type="GO" id="GO:0003824">
    <property type="term" value="F:catalytic activity"/>
    <property type="evidence" value="ECO:0007669"/>
    <property type="project" value="InterPro"/>
</dbReference>
<dbReference type="GO" id="GO:0043041">
    <property type="term" value="P:amino acid activation for nonribosomal peptide biosynthetic process"/>
    <property type="evidence" value="ECO:0007669"/>
    <property type="project" value="TreeGrafter"/>
</dbReference>
<dbReference type="InterPro" id="IPR036736">
    <property type="entry name" value="ACP-like_sf"/>
</dbReference>
<dbReference type="CDD" id="cd05930">
    <property type="entry name" value="A_NRPS"/>
    <property type="match status" value="1"/>
</dbReference>
<evidence type="ECO:0000313" key="6">
    <source>
        <dbReference type="Proteomes" id="UP001225933"/>
    </source>
</evidence>
<dbReference type="SUPFAM" id="SSF47336">
    <property type="entry name" value="ACP-like"/>
    <property type="match status" value="1"/>
</dbReference>
<dbReference type="PROSITE" id="PS00455">
    <property type="entry name" value="AMP_BINDING"/>
    <property type="match status" value="1"/>
</dbReference>
<dbReference type="Gene3D" id="3.30.559.30">
    <property type="entry name" value="Nonribosomal peptide synthetase, condensation domain"/>
    <property type="match status" value="2"/>
</dbReference>
<feature type="domain" description="Carrier" evidence="4">
    <location>
        <begin position="949"/>
        <end position="1025"/>
    </location>
</feature>
<dbReference type="Pfam" id="PF00501">
    <property type="entry name" value="AMP-binding"/>
    <property type="match status" value="1"/>
</dbReference>
<dbReference type="SUPFAM" id="SSF56801">
    <property type="entry name" value="Acetyl-CoA synthetase-like"/>
    <property type="match status" value="1"/>
</dbReference>
<dbReference type="NCBIfam" id="TIGR01733">
    <property type="entry name" value="AA-adenyl-dom"/>
    <property type="match status" value="1"/>
</dbReference>
<dbReference type="Gene3D" id="1.10.1200.10">
    <property type="entry name" value="ACP-like"/>
    <property type="match status" value="1"/>
</dbReference>
<dbReference type="EMBL" id="JAUHGV010000004">
    <property type="protein sequence ID" value="MDN4011783.1"/>
    <property type="molecule type" value="Genomic_DNA"/>
</dbReference>
<accession>A0AAJ1R525</accession>
<evidence type="ECO:0000256" key="3">
    <source>
        <dbReference type="ARBA" id="ARBA00022553"/>
    </source>
</evidence>
<keyword evidence="2" id="KW-0596">Phosphopantetheine</keyword>
<dbReference type="PROSITE" id="PS00012">
    <property type="entry name" value="PHOSPHOPANTETHEINE"/>
    <property type="match status" value="1"/>
</dbReference>
<sequence>MKLTLPQQDIFFEQLLYPNAPIYNIGAKIEIKGEIYLNTLQKAYHEMICQHDAYRSFLREKDGIAIINISETPRNLEFVDFSDSIDSVSRADEYMQKEFLLPFDLLKDSFLYRFVLVKCHENLYYLFSVYHHIITDGWGTSLMFQRLIKNYNDLLNFDKLQEQYPYEYKKFITDDHAYQNSEEYRKDKQYWNERYRDLPQIIFNKKETAEKNLTESERKELIVKRKDYNRLIEIGKKHNFSTFHSFLGLLFFYFGRINHSEDFAIGIPVLNRNSKVFKKTVGLFMGVSPLRIKLNYQNSLIDLIEDVKKQLMSDYRHQRYPLGKIVQDLKLYGEKDKLFNLTFSYEKHNYADHFAGTVTTVLPLTNKSERVALAIYVREFDDEENIKIDFDYNKAYFDEYSIIQCTEHINHMILNIETLAHQSLKNISFMSVGEEEKLFSFNENAIKIKYDDNEQTLIDLFSRRVLEFPCKEAIADGTLSLSYTEVDSISSQVAHFILNNYASENAIAVLLNRSAYMVCTLLGIMKAGKAYIPLDPEFPESRLQYIVENSKVSLLISDEKIQVELTDINRIFLRNILEHSHETSEKRVRSEDTAYIIYTSGSTGYPKGVEIGHASLLNLLKSISIQPGINAVDKLFSVTTYSFDISILEFFTPLINGATLYIADENILKYPTATIHEIAQVNPSVIQATPSFFKRLISFGWIPDSGLKILCGGDLLSKGLIEELIPHCHEMWNMYGPTETTIWSSTKKIEKNTSPQNIGSPIAETSFYILDADLNLLPINSIGDIYIGGKGLAKGYYNNEQLTSERFIKSPFRQGDLMYKTGDVGKWNEAGEIIFFGRSDHQVKINGYRIELGDIENHMNTIENIEDSIVVVKDHDGEKNLVAYVKARSEVSISKIYDILSSDLPYYMVPQFIFSVEDFPLTPNKKIDRQLLSAKELPSLQEGGSKKKIDNDLLIQELKVIWKEVLHLQNDLKPEDNFFELGGHSILVTKLTNLVNKNFSVQILMKDVFENPDLYSLYHFILKKKNKLGVIPAAPVQDFYKVTPTQKNIWLACQRKEVSPAFNMFMEFDVVGVIDIVLLEKSIQSMISENEILRTNFALHEDTICQKINAFENVHFSLEMNEVDNEADYKHIVNQYTGFCFDLEKEILLKLMILKLGERYKILFLTHHIIFDGISTELFIKQLISVYNNPSFVIIPAHTEIQFKDYSHWYYQNTDIEKNNLFWEKYVEGYQYEPFLKKEASVPESYTGNIFTVSLDNSLSARLNNLAKEKKTTPYVLMLTSLLVLLNKISGQSDICIATVDSGRSVPQVDSLLGVFIKSLLLRVKLGEEQFTEILEKVTHEFLEVNKYEEVSNNTFLKHHVDIMFVVQNPDFSYHTIDGFSDFSIQTVEQDSVFNKFPVIMNVINDTDQIHMDVSYNKSLYKEHIIRDFSQTYINFLKHILSLNSELDSGYKDFFYVKNSFDIDFDF</sequence>
<proteinExistence type="predicted"/>
<gene>
    <name evidence="5" type="ORF">QX233_04855</name>
</gene>
<dbReference type="InterPro" id="IPR000873">
    <property type="entry name" value="AMP-dep_synth/lig_dom"/>
</dbReference>
<dbReference type="Proteomes" id="UP001225933">
    <property type="component" value="Unassembled WGS sequence"/>
</dbReference>